<accession>A0A6M5Z377</accession>
<keyword evidence="1" id="KW-0472">Membrane</keyword>
<keyword evidence="1" id="KW-1133">Transmembrane helix</keyword>
<evidence type="ECO:0000256" key="1">
    <source>
        <dbReference type="SAM" id="Phobius"/>
    </source>
</evidence>
<proteinExistence type="predicted"/>
<reference evidence="3" key="1">
    <citation type="submission" date="2020-05" db="EMBL/GenBank/DDBJ databases">
        <title>Frigoriglobus tundricola gen. nov., sp. nov., a psychrotolerant cellulolytic planctomycete of the family Gemmataceae with two divergent copies of 16S rRNA gene.</title>
        <authorList>
            <person name="Kulichevskaya I.S."/>
            <person name="Ivanova A.A."/>
            <person name="Naumoff D.G."/>
            <person name="Beletsky A.V."/>
            <person name="Rijpstra W.I.C."/>
            <person name="Sinninghe Damste J.S."/>
            <person name="Mardanov A.V."/>
            <person name="Ravin N.V."/>
            <person name="Dedysh S.N."/>
        </authorList>
    </citation>
    <scope>NUCLEOTIDE SEQUENCE [LARGE SCALE GENOMIC DNA]</scope>
    <source>
        <strain evidence="3">PL17</strain>
    </source>
</reference>
<protein>
    <submittedName>
        <fullName evidence="2">Uncharacterized protein</fullName>
    </submittedName>
</protein>
<dbReference type="KEGG" id="ftj:FTUN_7281"/>
<keyword evidence="3" id="KW-1185">Reference proteome</keyword>
<evidence type="ECO:0000313" key="2">
    <source>
        <dbReference type="EMBL" id="QJW99662.1"/>
    </source>
</evidence>
<feature type="transmembrane region" description="Helical" evidence="1">
    <location>
        <begin position="20"/>
        <end position="41"/>
    </location>
</feature>
<dbReference type="RefSeq" id="WP_171474587.1">
    <property type="nucleotide sequence ID" value="NZ_CP053452.2"/>
</dbReference>
<organism evidence="2 3">
    <name type="scientific">Frigoriglobus tundricola</name>
    <dbReference type="NCBI Taxonomy" id="2774151"/>
    <lineage>
        <taxon>Bacteria</taxon>
        <taxon>Pseudomonadati</taxon>
        <taxon>Planctomycetota</taxon>
        <taxon>Planctomycetia</taxon>
        <taxon>Gemmatales</taxon>
        <taxon>Gemmataceae</taxon>
        <taxon>Frigoriglobus</taxon>
    </lineage>
</organism>
<dbReference type="AlphaFoldDB" id="A0A6M5Z377"/>
<gene>
    <name evidence="2" type="ORF">FTUN_7281</name>
</gene>
<dbReference type="Proteomes" id="UP000503447">
    <property type="component" value="Chromosome"/>
</dbReference>
<dbReference type="EMBL" id="CP053452">
    <property type="protein sequence ID" value="QJW99662.1"/>
    <property type="molecule type" value="Genomic_DNA"/>
</dbReference>
<evidence type="ECO:0000313" key="3">
    <source>
        <dbReference type="Proteomes" id="UP000503447"/>
    </source>
</evidence>
<keyword evidence="1" id="KW-0812">Transmembrane</keyword>
<name>A0A6M5Z377_9BACT</name>
<sequence>MTERTVSVVKEPDEIVGPLVFVYLGGVLTWLSAVIAWVFYFRGYA</sequence>